<dbReference type="EMBL" id="BMAU01021190">
    <property type="protein sequence ID" value="GFX96049.1"/>
    <property type="molecule type" value="Genomic_DNA"/>
</dbReference>
<organism evidence="1 2">
    <name type="scientific">Trichonephila clavipes</name>
    <name type="common">Golden silk orbweaver</name>
    <name type="synonym">Nephila clavipes</name>
    <dbReference type="NCBI Taxonomy" id="2585209"/>
    <lineage>
        <taxon>Eukaryota</taxon>
        <taxon>Metazoa</taxon>
        <taxon>Ecdysozoa</taxon>
        <taxon>Arthropoda</taxon>
        <taxon>Chelicerata</taxon>
        <taxon>Arachnida</taxon>
        <taxon>Araneae</taxon>
        <taxon>Araneomorphae</taxon>
        <taxon>Entelegynae</taxon>
        <taxon>Araneoidea</taxon>
        <taxon>Nephilidae</taxon>
        <taxon>Trichonephila</taxon>
    </lineage>
</organism>
<name>A0A8X6RNY1_TRICX</name>
<comment type="caution">
    <text evidence="1">The sequence shown here is derived from an EMBL/GenBank/DDBJ whole genome shotgun (WGS) entry which is preliminary data.</text>
</comment>
<gene>
    <name evidence="1" type="primary">RNF111_1</name>
    <name evidence="1" type="ORF">TNCV_2289391</name>
</gene>
<dbReference type="Proteomes" id="UP000887159">
    <property type="component" value="Unassembled WGS sequence"/>
</dbReference>
<evidence type="ECO:0000313" key="2">
    <source>
        <dbReference type="Proteomes" id="UP000887159"/>
    </source>
</evidence>
<reference evidence="1" key="1">
    <citation type="submission" date="2020-08" db="EMBL/GenBank/DDBJ databases">
        <title>Multicomponent nature underlies the extraordinary mechanical properties of spider dragline silk.</title>
        <authorList>
            <person name="Kono N."/>
            <person name="Nakamura H."/>
            <person name="Mori M."/>
            <person name="Yoshida Y."/>
            <person name="Ohtoshi R."/>
            <person name="Malay A.D."/>
            <person name="Moran D.A.P."/>
            <person name="Tomita M."/>
            <person name="Numata K."/>
            <person name="Arakawa K."/>
        </authorList>
    </citation>
    <scope>NUCLEOTIDE SEQUENCE</scope>
</reference>
<dbReference type="AlphaFoldDB" id="A0A8X6RNY1"/>
<protein>
    <submittedName>
        <fullName evidence="1">E3 ubiquitin-protein ligase Arkadia</fullName>
    </submittedName>
</protein>
<keyword evidence="2" id="KW-1185">Reference proteome</keyword>
<evidence type="ECO:0000313" key="1">
    <source>
        <dbReference type="EMBL" id="GFX96049.1"/>
    </source>
</evidence>
<accession>A0A8X6RNY1</accession>
<proteinExistence type="predicted"/>
<sequence>MQEQTMQLMVSQAHPTPAQTYYLCPDTTQSINGAVATAAPAPVTTSQPHLLHTSLLVPPATSISFSE</sequence>